<dbReference type="SUPFAM" id="SSF52980">
    <property type="entry name" value="Restriction endonuclease-like"/>
    <property type="match status" value="1"/>
</dbReference>
<name>W5Y3X5_9CORY</name>
<evidence type="ECO:0000313" key="3">
    <source>
        <dbReference type="Proteomes" id="UP000019222"/>
    </source>
</evidence>
<dbReference type="PANTHER" id="PTHR30015">
    <property type="entry name" value="MRR RESTRICTION SYSTEM PROTEIN"/>
    <property type="match status" value="1"/>
</dbReference>
<dbReference type="EMBL" id="CP004353">
    <property type="protein sequence ID" value="AHI23912.1"/>
    <property type="molecule type" value="Genomic_DNA"/>
</dbReference>
<feature type="domain" description="Restriction endonuclease type IV Mrr" evidence="1">
    <location>
        <begin position="62"/>
        <end position="183"/>
    </location>
</feature>
<dbReference type="KEGG" id="cvt:B843_12680"/>
<dbReference type="InterPro" id="IPR052906">
    <property type="entry name" value="Type_IV_Methyl-Rstrct_Enzyme"/>
</dbReference>
<keyword evidence="3" id="KW-1185">Reference proteome</keyword>
<evidence type="ECO:0000259" key="1">
    <source>
        <dbReference type="Pfam" id="PF04471"/>
    </source>
</evidence>
<dbReference type="InterPro" id="IPR011856">
    <property type="entry name" value="tRNA_endonuc-like_dom_sf"/>
</dbReference>
<dbReference type="InterPro" id="IPR007560">
    <property type="entry name" value="Restrct_endonuc_IV_Mrr"/>
</dbReference>
<gene>
    <name evidence="2" type="ORF">B843_12680</name>
</gene>
<dbReference type="Pfam" id="PF04471">
    <property type="entry name" value="Mrr_cat"/>
    <property type="match status" value="1"/>
</dbReference>
<dbReference type="GO" id="GO:0003677">
    <property type="term" value="F:DNA binding"/>
    <property type="evidence" value="ECO:0007669"/>
    <property type="project" value="InterPro"/>
</dbReference>
<accession>W5Y3X5</accession>
<dbReference type="AlphaFoldDB" id="W5Y3X5"/>
<dbReference type="PATRIC" id="fig|1224164.3.peg.2561"/>
<reference evidence="2 3" key="1">
    <citation type="submission" date="2013-02" db="EMBL/GenBank/DDBJ databases">
        <title>The complete genome sequence of Corynebacterium vitaeruminis DSM 20294.</title>
        <authorList>
            <person name="Ruckert C."/>
            <person name="Albersmeier A."/>
            <person name="Kalinowski J."/>
        </authorList>
    </citation>
    <scope>NUCLEOTIDE SEQUENCE [LARGE SCALE GENOMIC DNA]</scope>
    <source>
        <strain evidence="3">ATCC 10234</strain>
    </source>
</reference>
<dbReference type="Proteomes" id="UP000019222">
    <property type="component" value="Chromosome"/>
</dbReference>
<evidence type="ECO:0000313" key="2">
    <source>
        <dbReference type="EMBL" id="AHI23912.1"/>
    </source>
</evidence>
<dbReference type="GO" id="GO:0015666">
    <property type="term" value="F:restriction endodeoxyribonuclease activity"/>
    <property type="evidence" value="ECO:0007669"/>
    <property type="project" value="TreeGrafter"/>
</dbReference>
<dbReference type="eggNOG" id="COG1715">
    <property type="taxonomic scope" value="Bacteria"/>
</dbReference>
<sequence length="211" mass="23332">MEWPKWVAYQEEISTRKKPQDSELPASISTIGVDVDEPEEIMANKSRDFNSLVETNLRRRLQESSPAFFEKAVLELLWAMGYGGAHGSKEHLGQSGDGGIDGVIRQDTLGLSKVYVQAKRYSDGNNVGSGEIRNFIGALDSKGSNQGVFITSSKFAPAATTTANNYRHGTIVLIDGIELTRLMLAYGVAVQTHRIYTLYEIDEDFFDDSDT</sequence>
<dbReference type="HOGENOM" id="CLU_063822_2_1_11"/>
<dbReference type="InterPro" id="IPR011335">
    <property type="entry name" value="Restrct_endonuc-II-like"/>
</dbReference>
<organism evidence="2 3">
    <name type="scientific">Corynebacterium vitaeruminis DSM 20294</name>
    <dbReference type="NCBI Taxonomy" id="1224164"/>
    <lineage>
        <taxon>Bacteria</taxon>
        <taxon>Bacillati</taxon>
        <taxon>Actinomycetota</taxon>
        <taxon>Actinomycetes</taxon>
        <taxon>Mycobacteriales</taxon>
        <taxon>Corynebacteriaceae</taxon>
        <taxon>Corynebacterium</taxon>
    </lineage>
</organism>
<proteinExistence type="predicted"/>
<protein>
    <submittedName>
        <fullName evidence="2">5-methylcytosine-specific restriction enzyme MRR</fullName>
    </submittedName>
</protein>
<dbReference type="GO" id="GO:0009307">
    <property type="term" value="P:DNA restriction-modification system"/>
    <property type="evidence" value="ECO:0007669"/>
    <property type="project" value="InterPro"/>
</dbReference>
<dbReference type="Gene3D" id="3.40.1350.10">
    <property type="match status" value="1"/>
</dbReference>
<dbReference type="PANTHER" id="PTHR30015:SF7">
    <property type="entry name" value="TYPE IV METHYL-DIRECTED RESTRICTION ENZYME ECOKMRR"/>
    <property type="match status" value="1"/>
</dbReference>
<dbReference type="REBASE" id="768934">
    <property type="entry name" value="Cvi20294Mrr2P"/>
</dbReference>